<dbReference type="RefSeq" id="WP_151970195.1">
    <property type="nucleotide sequence ID" value="NZ_AP019860.1"/>
</dbReference>
<dbReference type="EMBL" id="AP019860">
    <property type="protein sequence ID" value="BBM86119.1"/>
    <property type="molecule type" value="Genomic_DNA"/>
</dbReference>
<dbReference type="InterPro" id="IPR046345">
    <property type="entry name" value="TraB_PrgY-like"/>
</dbReference>
<sequence length="392" mass="43653">MTNDTKLPDSITHVTLGDRDIYLLGTAHVSKESVEDVHQSVEQLSPDTICVELCDARFKTLRNPENWKNMDVFQIIKEKKALLLLAQLVMTSFYKQIGEELGVKPGAEMMAGCDLADEHKITLVLADRDIQITMKRVWGNLRFRDKLKIMTQMGASLFVSETIDEKTINEMKEKGNIENVLEAFSKEFPTIKRVLIDERDIYLSQKIRNCEGDKVVAVVGAGHVPGITKKIQEDIALDPYREIPKTSWATTFAKWFIPLAIIGVFIYFFTYADTEKFKDAVYIWVVVNGVLSAIGAAIALGHPLTIISAFVAAPLTSLNPLIAAGWVSGLVQAWLKRPTVADLESLPQDISSAKGFWKNSASRILLVVVFSNIGSAIGSLVAFPWILSTFFK</sequence>
<feature type="transmembrane region" description="Helical" evidence="1">
    <location>
        <begin position="252"/>
        <end position="269"/>
    </location>
</feature>
<feature type="transmembrane region" description="Helical" evidence="1">
    <location>
        <begin position="306"/>
        <end position="327"/>
    </location>
</feature>
<proteinExistence type="predicted"/>
<dbReference type="OrthoDB" id="9809330at2"/>
<feature type="transmembrane region" description="Helical" evidence="1">
    <location>
        <begin position="364"/>
        <end position="387"/>
    </location>
</feature>
<dbReference type="CDD" id="cd14726">
    <property type="entry name" value="TraB_PrgY-like"/>
    <property type="match status" value="1"/>
</dbReference>
<reference evidence="2 3" key="1">
    <citation type="submission" date="2019-08" db="EMBL/GenBank/DDBJ databases">
        <title>Complete genome sequence of Candidatus Uab amorphum.</title>
        <authorList>
            <person name="Shiratori T."/>
            <person name="Suzuki S."/>
            <person name="Kakizawa Y."/>
            <person name="Ishida K."/>
        </authorList>
    </citation>
    <scope>NUCLEOTIDE SEQUENCE [LARGE SCALE GENOMIC DNA]</scope>
    <source>
        <strain evidence="2 3">SRT547</strain>
    </source>
</reference>
<dbReference type="PANTHER" id="PTHR21530">
    <property type="entry name" value="PHEROMONE SHUTDOWN PROTEIN"/>
    <property type="match status" value="1"/>
</dbReference>
<organism evidence="2 3">
    <name type="scientific">Uabimicrobium amorphum</name>
    <dbReference type="NCBI Taxonomy" id="2596890"/>
    <lineage>
        <taxon>Bacteria</taxon>
        <taxon>Pseudomonadati</taxon>
        <taxon>Planctomycetota</taxon>
        <taxon>Candidatus Uabimicrobiia</taxon>
        <taxon>Candidatus Uabimicrobiales</taxon>
        <taxon>Candidatus Uabimicrobiaceae</taxon>
        <taxon>Candidatus Uabimicrobium</taxon>
    </lineage>
</organism>
<accession>A0A5S9IQB6</accession>
<dbReference type="InterPro" id="IPR005230">
    <property type="entry name" value="TraB_bac"/>
</dbReference>
<keyword evidence="1" id="KW-1133">Transmembrane helix</keyword>
<dbReference type="Pfam" id="PF01963">
    <property type="entry name" value="TraB_PrgY_gumN"/>
    <property type="match status" value="1"/>
</dbReference>
<name>A0A5S9IQB6_UABAM</name>
<gene>
    <name evidence="2" type="ORF">UABAM_04505</name>
</gene>
<keyword evidence="1" id="KW-0812">Transmembrane</keyword>
<dbReference type="InterPro" id="IPR002816">
    <property type="entry name" value="TraB/PrgY/GumN_fam"/>
</dbReference>
<evidence type="ECO:0000256" key="1">
    <source>
        <dbReference type="SAM" id="Phobius"/>
    </source>
</evidence>
<evidence type="ECO:0000313" key="2">
    <source>
        <dbReference type="EMBL" id="BBM86119.1"/>
    </source>
</evidence>
<dbReference type="NCBIfam" id="TIGR00261">
    <property type="entry name" value="traB"/>
    <property type="match status" value="1"/>
</dbReference>
<protein>
    <submittedName>
        <fullName evidence="2">Conjugal transfer protein TraB</fullName>
    </submittedName>
</protein>
<dbReference type="KEGG" id="uam:UABAM_04505"/>
<feature type="transmembrane region" description="Helical" evidence="1">
    <location>
        <begin position="281"/>
        <end position="300"/>
    </location>
</feature>
<evidence type="ECO:0000313" key="3">
    <source>
        <dbReference type="Proteomes" id="UP000326354"/>
    </source>
</evidence>
<dbReference type="AlphaFoldDB" id="A0A5S9IQB6"/>
<keyword evidence="3" id="KW-1185">Reference proteome</keyword>
<dbReference type="PANTHER" id="PTHR21530:SF7">
    <property type="entry name" value="TRAB DOMAIN-CONTAINING PROTEIN"/>
    <property type="match status" value="1"/>
</dbReference>
<dbReference type="Proteomes" id="UP000326354">
    <property type="component" value="Chromosome"/>
</dbReference>
<keyword evidence="1" id="KW-0472">Membrane</keyword>